<organism evidence="2 3">
    <name type="scientific">Ampelomyces quisqualis</name>
    <name type="common">Powdery mildew agent</name>
    <dbReference type="NCBI Taxonomy" id="50730"/>
    <lineage>
        <taxon>Eukaryota</taxon>
        <taxon>Fungi</taxon>
        <taxon>Dikarya</taxon>
        <taxon>Ascomycota</taxon>
        <taxon>Pezizomycotina</taxon>
        <taxon>Dothideomycetes</taxon>
        <taxon>Pleosporomycetidae</taxon>
        <taxon>Pleosporales</taxon>
        <taxon>Pleosporineae</taxon>
        <taxon>Phaeosphaeriaceae</taxon>
        <taxon>Ampelomyces</taxon>
    </lineage>
</organism>
<accession>A0A6A5QZA2</accession>
<protein>
    <submittedName>
        <fullName evidence="2">Exo-beta 1,3 glucanase-like protein</fullName>
    </submittedName>
</protein>
<dbReference type="OrthoDB" id="1046782at2759"/>
<dbReference type="GO" id="GO:0004650">
    <property type="term" value="F:polygalacturonase activity"/>
    <property type="evidence" value="ECO:0007669"/>
    <property type="project" value="InterPro"/>
</dbReference>
<dbReference type="InterPro" id="IPR011050">
    <property type="entry name" value="Pectin_lyase_fold/virulence"/>
</dbReference>
<feature type="domain" description="Rhamnogalacturonase A/B/Epimerase-like pectate lyase" evidence="1">
    <location>
        <begin position="367"/>
        <end position="567"/>
    </location>
</feature>
<feature type="domain" description="Rhamnogalacturonase A/B/Epimerase-like pectate lyase" evidence="1">
    <location>
        <begin position="19"/>
        <end position="240"/>
    </location>
</feature>
<dbReference type="InterPro" id="IPR039279">
    <property type="entry name" value="QRT3-like"/>
</dbReference>
<proteinExistence type="predicted"/>
<sequence>MSGKGIAAFNSNPSGYKVFRNIKEYGAVGVTDDSDAINRAISDGNRCGPWDCDSSTDTPAVVYIPFGTYLIGKPIVFYYMTQLIGDPRKRPILKAAPYLDALALIDASPYNNQNGEPGWISTNIFLRQIRNIEIDGTAVAPTKGFQGIHWPASQATTIQNVKIRMTQSSDSVHAGIFVENGSGGHMADLEIEGGKYGLNIGNQQFTMRNIKISKAVVGISQIWNWGWLYSGLSISECGVAFSMINGWDVGKLQVGSVVIIDSEITNCPVFVDTWTRETQPIGAGQLTLENVRLNNVPVAVTGYGSTILPGGTMTIQAWGNGNKYSPNGPEKFQGPINAMSRPGSLLENGKYYSKSKPQYENLPLSSFISARGSGATGNGNSDDTNAIQNAINTAAQQNKVLFFEHGVYKVTKTIYVPPGSRIVGETFSAIMASGNTWANKDNPVPVIQIGKSGDSGSIEWSDMLVQTQGATPGAIVIQYNLNTARGSGLWDVHTRIGGSKGTQLQVADCPVGSILPRCMSAHTNVHITKSGTGAYFENNWFWTADHDLDDWNSTRTAIFTGRGMHVEATNVYLWASGVEHHALYQYQFNKAANIFAGFIQTETPYYMPTPDARSQPYGRSDAFSDPDYAAACPPNAICDAFGLRVLDSTNVMIYGGGLYSFFRNYDVSCSSPDAANGFRNCQNQIFSIEGRSSVQWFALNQVGAEQMITIDRQDKASWRDNLSVYSNTIGWFSYSNV</sequence>
<reference evidence="2" key="1">
    <citation type="journal article" date="2020" name="Stud. Mycol.">
        <title>101 Dothideomycetes genomes: a test case for predicting lifestyles and emergence of pathogens.</title>
        <authorList>
            <person name="Haridas S."/>
            <person name="Albert R."/>
            <person name="Binder M."/>
            <person name="Bloem J."/>
            <person name="Labutti K."/>
            <person name="Salamov A."/>
            <person name="Andreopoulos B."/>
            <person name="Baker S."/>
            <person name="Barry K."/>
            <person name="Bills G."/>
            <person name="Bluhm B."/>
            <person name="Cannon C."/>
            <person name="Castanera R."/>
            <person name="Culley D."/>
            <person name="Daum C."/>
            <person name="Ezra D."/>
            <person name="Gonzalez J."/>
            <person name="Henrissat B."/>
            <person name="Kuo A."/>
            <person name="Liang C."/>
            <person name="Lipzen A."/>
            <person name="Lutzoni F."/>
            <person name="Magnuson J."/>
            <person name="Mondo S."/>
            <person name="Nolan M."/>
            <person name="Ohm R."/>
            <person name="Pangilinan J."/>
            <person name="Park H.-J."/>
            <person name="Ramirez L."/>
            <person name="Alfaro M."/>
            <person name="Sun H."/>
            <person name="Tritt A."/>
            <person name="Yoshinaga Y."/>
            <person name="Zwiers L.-H."/>
            <person name="Turgeon B."/>
            <person name="Goodwin S."/>
            <person name="Spatafora J."/>
            <person name="Crous P."/>
            <person name="Grigoriev I."/>
        </authorList>
    </citation>
    <scope>NUCLEOTIDE SEQUENCE</scope>
    <source>
        <strain evidence="2">HMLAC05119</strain>
    </source>
</reference>
<dbReference type="PANTHER" id="PTHR33928">
    <property type="entry name" value="POLYGALACTURONASE QRT3"/>
    <property type="match status" value="1"/>
</dbReference>
<dbReference type="InterPro" id="IPR024535">
    <property type="entry name" value="RHGA/B-epi-like_pectate_lyase"/>
</dbReference>
<dbReference type="Pfam" id="PF12708">
    <property type="entry name" value="Pect-lyase_RHGA_epim"/>
    <property type="match status" value="2"/>
</dbReference>
<evidence type="ECO:0000313" key="2">
    <source>
        <dbReference type="EMBL" id="KAF1921135.1"/>
    </source>
</evidence>
<name>A0A6A5QZA2_AMPQU</name>
<gene>
    <name evidence="2" type="ORF">BDU57DRAFT_488573</name>
</gene>
<dbReference type="EMBL" id="ML979132">
    <property type="protein sequence ID" value="KAF1921135.1"/>
    <property type="molecule type" value="Genomic_DNA"/>
</dbReference>
<keyword evidence="3" id="KW-1185">Reference proteome</keyword>
<dbReference type="Gene3D" id="2.160.20.10">
    <property type="entry name" value="Single-stranded right-handed beta-helix, Pectin lyase-like"/>
    <property type="match status" value="2"/>
</dbReference>
<evidence type="ECO:0000313" key="3">
    <source>
        <dbReference type="Proteomes" id="UP000800096"/>
    </source>
</evidence>
<dbReference type="InterPro" id="IPR012334">
    <property type="entry name" value="Pectin_lyas_fold"/>
</dbReference>
<dbReference type="CDD" id="cd23668">
    <property type="entry name" value="GH55_beta13glucanase-like"/>
    <property type="match status" value="1"/>
</dbReference>
<evidence type="ECO:0000259" key="1">
    <source>
        <dbReference type="Pfam" id="PF12708"/>
    </source>
</evidence>
<dbReference type="Proteomes" id="UP000800096">
    <property type="component" value="Unassembled WGS sequence"/>
</dbReference>
<dbReference type="AlphaFoldDB" id="A0A6A5QZA2"/>
<dbReference type="PANTHER" id="PTHR33928:SF2">
    <property type="entry name" value="PECTATE LYASE SUPERFAMILY PROTEIN DOMAIN-CONTAINING PROTEIN-RELATED"/>
    <property type="match status" value="1"/>
</dbReference>
<dbReference type="SUPFAM" id="SSF51126">
    <property type="entry name" value="Pectin lyase-like"/>
    <property type="match status" value="2"/>
</dbReference>